<dbReference type="AlphaFoldDB" id="A0A7S0ZTV2"/>
<gene>
    <name evidence="1" type="ORF">NSCI0253_LOCUS6474</name>
</gene>
<sequence length="127" mass="13704">MSSGDVMFMTSEPTMQKASASFVAHIRQTLQRAQEVTQAVSEAETVADEAMKFCEAIKSQHNVSAKKFHLTAKPAAPVPPLAASMTREIQTSVVWTQTMLQMCTLAEGGAEVQNGAKLSFVKSTPNE</sequence>
<accession>A0A7S0ZTV2</accession>
<organism evidence="1">
    <name type="scientific">Noctiluca scintillans</name>
    <name type="common">Sea sparkle</name>
    <name type="synonym">Red tide dinoflagellate</name>
    <dbReference type="NCBI Taxonomy" id="2966"/>
    <lineage>
        <taxon>Eukaryota</taxon>
        <taxon>Sar</taxon>
        <taxon>Alveolata</taxon>
        <taxon>Dinophyceae</taxon>
        <taxon>Noctilucales</taxon>
        <taxon>Noctilucaceae</taxon>
        <taxon>Noctiluca</taxon>
    </lineage>
</organism>
<dbReference type="EMBL" id="HBFQ01009227">
    <property type="protein sequence ID" value="CAD8832127.1"/>
    <property type="molecule type" value="Transcribed_RNA"/>
</dbReference>
<reference evidence="1" key="1">
    <citation type="submission" date="2021-01" db="EMBL/GenBank/DDBJ databases">
        <authorList>
            <person name="Corre E."/>
            <person name="Pelletier E."/>
            <person name="Niang G."/>
            <person name="Scheremetjew M."/>
            <person name="Finn R."/>
            <person name="Kale V."/>
            <person name="Holt S."/>
            <person name="Cochrane G."/>
            <person name="Meng A."/>
            <person name="Brown T."/>
            <person name="Cohen L."/>
        </authorList>
    </citation>
    <scope>NUCLEOTIDE SEQUENCE</scope>
</reference>
<evidence type="ECO:0000313" key="1">
    <source>
        <dbReference type="EMBL" id="CAD8832127.1"/>
    </source>
</evidence>
<protein>
    <submittedName>
        <fullName evidence="1">Uncharacterized protein</fullName>
    </submittedName>
</protein>
<proteinExistence type="predicted"/>
<name>A0A7S0ZTV2_NOCSC</name>